<dbReference type="AlphaFoldDB" id="A0A2A2L1F6"/>
<reference evidence="1 2" key="1">
    <citation type="journal article" date="2017" name="Curr. Biol.">
        <title>Genome architecture and evolution of a unichromosomal asexual nematode.</title>
        <authorList>
            <person name="Fradin H."/>
            <person name="Zegar C."/>
            <person name="Gutwein M."/>
            <person name="Lucas J."/>
            <person name="Kovtun M."/>
            <person name="Corcoran D."/>
            <person name="Baugh L.R."/>
            <person name="Kiontke K."/>
            <person name="Gunsalus K."/>
            <person name="Fitch D.H."/>
            <person name="Piano F."/>
        </authorList>
    </citation>
    <scope>NUCLEOTIDE SEQUENCE [LARGE SCALE GENOMIC DNA]</scope>
    <source>
        <strain evidence="1">PF1309</strain>
    </source>
</reference>
<keyword evidence="2" id="KW-1185">Reference proteome</keyword>
<dbReference type="EMBL" id="LIAE01007342">
    <property type="protein sequence ID" value="PAV79927.1"/>
    <property type="molecule type" value="Genomic_DNA"/>
</dbReference>
<name>A0A2A2L1F6_9BILA</name>
<accession>A0A2A2L1F6</accession>
<sequence length="94" mass="10645">MELLSTFTDSRFRQIPRDIPCRNLVSHFRLRAMANGTIIRKNEDGQFVDQDNNILPTNDQGQAIFVPSEASTPKPTYQIVDEQGRPLPTDPSTD</sequence>
<proteinExistence type="predicted"/>
<evidence type="ECO:0000313" key="1">
    <source>
        <dbReference type="EMBL" id="PAV79927.1"/>
    </source>
</evidence>
<comment type="caution">
    <text evidence="1">The sequence shown here is derived from an EMBL/GenBank/DDBJ whole genome shotgun (WGS) entry which is preliminary data.</text>
</comment>
<organism evidence="1 2">
    <name type="scientific">Diploscapter pachys</name>
    <dbReference type="NCBI Taxonomy" id="2018661"/>
    <lineage>
        <taxon>Eukaryota</taxon>
        <taxon>Metazoa</taxon>
        <taxon>Ecdysozoa</taxon>
        <taxon>Nematoda</taxon>
        <taxon>Chromadorea</taxon>
        <taxon>Rhabditida</taxon>
        <taxon>Rhabditina</taxon>
        <taxon>Rhabditomorpha</taxon>
        <taxon>Rhabditoidea</taxon>
        <taxon>Rhabditidae</taxon>
        <taxon>Diploscapter</taxon>
    </lineage>
</organism>
<protein>
    <submittedName>
        <fullName evidence="1">Uncharacterized protein</fullName>
    </submittedName>
</protein>
<gene>
    <name evidence="1" type="ORF">WR25_08822</name>
</gene>
<evidence type="ECO:0000313" key="2">
    <source>
        <dbReference type="Proteomes" id="UP000218231"/>
    </source>
</evidence>
<dbReference type="Proteomes" id="UP000218231">
    <property type="component" value="Unassembled WGS sequence"/>
</dbReference>